<dbReference type="InterPro" id="IPR017884">
    <property type="entry name" value="SANT_dom"/>
</dbReference>
<dbReference type="InterPro" id="IPR001005">
    <property type="entry name" value="SANT/Myb"/>
</dbReference>
<dbReference type="PANTHER" id="PTHR16089">
    <property type="entry name" value="REST COREPRESSOR COREST PROTEIN-RELATED"/>
    <property type="match status" value="1"/>
</dbReference>
<keyword evidence="2" id="KW-0175">Coiled coil</keyword>
<feature type="compositionally biased region" description="Polar residues" evidence="3">
    <location>
        <begin position="32"/>
        <end position="41"/>
    </location>
</feature>
<dbReference type="GO" id="GO:0000118">
    <property type="term" value="C:histone deacetylase complex"/>
    <property type="evidence" value="ECO:0007669"/>
    <property type="project" value="TreeGrafter"/>
</dbReference>
<dbReference type="InterPro" id="IPR009057">
    <property type="entry name" value="Homeodomain-like_sf"/>
</dbReference>
<dbReference type="Proteomes" id="UP000095282">
    <property type="component" value="Unplaced"/>
</dbReference>
<feature type="region of interest" description="Disordered" evidence="3">
    <location>
        <begin position="1"/>
        <end position="47"/>
    </location>
</feature>
<dbReference type="PANTHER" id="PTHR16089:SF28">
    <property type="entry name" value="REST COREPRESSOR"/>
    <property type="match status" value="1"/>
</dbReference>
<evidence type="ECO:0000313" key="5">
    <source>
        <dbReference type="Proteomes" id="UP000095282"/>
    </source>
</evidence>
<accession>A0A1I7UVD9</accession>
<feature type="domain" description="SANT" evidence="4">
    <location>
        <begin position="200"/>
        <end position="246"/>
    </location>
</feature>
<sequence length="253" mass="29168">MDSVMVQRNGKREALSELDTNVIRAKIPKTNAPETPASSSPPRHMTRSAVKKTGAFLLMPLDKEPRGIKIGSEYQTDLPEFKEENSGEEEEDRDEQMIVELTGAFSEIGIKETDLTQEEEKILKKLFRKSDNFFKKAKKMCPAVKMSELVKFFHEEKRLKVIEDAAIRRAEEAKKKREEEERLRKIMESAEKKKNAKAYWTKKEKTVFLSLLSIHGKNFEKIASHLPAKMPSHVAKYYGENKKEFAEFLNATN</sequence>
<dbReference type="GO" id="GO:0006357">
    <property type="term" value="P:regulation of transcription by RNA polymerase II"/>
    <property type="evidence" value="ECO:0007669"/>
    <property type="project" value="TreeGrafter"/>
</dbReference>
<evidence type="ECO:0000313" key="6">
    <source>
        <dbReference type="WBParaSite" id="Csp11.Scaffold630.g19727.t1"/>
    </source>
</evidence>
<dbReference type="PROSITE" id="PS51293">
    <property type="entry name" value="SANT"/>
    <property type="match status" value="1"/>
</dbReference>
<dbReference type="SMART" id="SM00717">
    <property type="entry name" value="SANT"/>
    <property type="match status" value="1"/>
</dbReference>
<organism evidence="5 6">
    <name type="scientific">Caenorhabditis tropicalis</name>
    <dbReference type="NCBI Taxonomy" id="1561998"/>
    <lineage>
        <taxon>Eukaryota</taxon>
        <taxon>Metazoa</taxon>
        <taxon>Ecdysozoa</taxon>
        <taxon>Nematoda</taxon>
        <taxon>Chromadorea</taxon>
        <taxon>Rhabditida</taxon>
        <taxon>Rhabditina</taxon>
        <taxon>Rhabditomorpha</taxon>
        <taxon>Rhabditoidea</taxon>
        <taxon>Rhabditidae</taxon>
        <taxon>Peloderinae</taxon>
        <taxon>Caenorhabditis</taxon>
    </lineage>
</organism>
<dbReference type="InterPro" id="IPR051066">
    <property type="entry name" value="Trans_reg/Corepressor"/>
</dbReference>
<dbReference type="GO" id="GO:0003714">
    <property type="term" value="F:transcription corepressor activity"/>
    <property type="evidence" value="ECO:0007669"/>
    <property type="project" value="TreeGrafter"/>
</dbReference>
<protein>
    <submittedName>
        <fullName evidence="6">SANT domain-containing protein</fullName>
    </submittedName>
</protein>
<dbReference type="AlphaFoldDB" id="A0A1I7UVD9"/>
<dbReference type="WBParaSite" id="Csp11.Scaffold630.g19727.t1">
    <property type="protein sequence ID" value="Csp11.Scaffold630.g19727.t1"/>
    <property type="gene ID" value="Csp11.Scaffold630.g19727"/>
</dbReference>
<feature type="coiled-coil region" evidence="2">
    <location>
        <begin position="162"/>
        <end position="196"/>
    </location>
</feature>
<proteinExistence type="predicted"/>
<dbReference type="SUPFAM" id="SSF46689">
    <property type="entry name" value="Homeodomain-like"/>
    <property type="match status" value="1"/>
</dbReference>
<reference evidence="6" key="1">
    <citation type="submission" date="2016-11" db="UniProtKB">
        <authorList>
            <consortium name="WormBaseParasite"/>
        </authorList>
    </citation>
    <scope>IDENTIFICATION</scope>
</reference>
<dbReference type="GO" id="GO:0005667">
    <property type="term" value="C:transcription regulator complex"/>
    <property type="evidence" value="ECO:0007669"/>
    <property type="project" value="TreeGrafter"/>
</dbReference>
<dbReference type="Pfam" id="PF00249">
    <property type="entry name" value="Myb_DNA-binding"/>
    <property type="match status" value="1"/>
</dbReference>
<evidence type="ECO:0000259" key="4">
    <source>
        <dbReference type="PROSITE" id="PS51293"/>
    </source>
</evidence>
<feature type="region of interest" description="Disordered" evidence="3">
    <location>
        <begin position="72"/>
        <end position="95"/>
    </location>
</feature>
<dbReference type="Gene3D" id="1.20.58.1880">
    <property type="match status" value="1"/>
</dbReference>
<evidence type="ECO:0000256" key="3">
    <source>
        <dbReference type="SAM" id="MobiDB-lite"/>
    </source>
</evidence>
<comment type="subcellular location">
    <subcellularLocation>
        <location evidence="1">Nucleus</location>
    </subcellularLocation>
</comment>
<evidence type="ECO:0000256" key="2">
    <source>
        <dbReference type="SAM" id="Coils"/>
    </source>
</evidence>
<dbReference type="CDD" id="cd00167">
    <property type="entry name" value="SANT"/>
    <property type="match status" value="1"/>
</dbReference>
<keyword evidence="5" id="KW-1185">Reference proteome</keyword>
<name>A0A1I7UVD9_9PELO</name>
<evidence type="ECO:0000256" key="1">
    <source>
        <dbReference type="ARBA" id="ARBA00004123"/>
    </source>
</evidence>